<dbReference type="PRINTS" id="PR00119">
    <property type="entry name" value="CATATPASE"/>
</dbReference>
<comment type="similarity">
    <text evidence="2 7">Belongs to the cation transport ATPase (P-type) (TC 3.A.3) family. Type IB subfamily.</text>
</comment>
<dbReference type="Gene3D" id="3.40.1110.10">
    <property type="entry name" value="Calcium-transporting ATPase, cytoplasmic domain N"/>
    <property type="match status" value="1"/>
</dbReference>
<dbReference type="Gene3D" id="3.40.50.1000">
    <property type="entry name" value="HAD superfamily/HAD-like"/>
    <property type="match status" value="1"/>
</dbReference>
<sequence>MTGACWHCGEPLPAGEPLEATVAGVAHAVCCHGCRGAAEWIDQLGLADYYRLRSEPAARPRDGMGEAATWRRADLARHVVRDLGDGRHEALVLVDGVRCAACVWLIERMLGSLPGVERVVVNAAARRARIVWDDARCELARVLDAFERAGYRALPLDAGALDDSRRAESRAALKCLVVAGFGAMQAMMYASALYLGAFDGMDASTRDLFRWLGLLVASPVVLYAARPFFAGAWRALRARHLSMDVPVSLALALIYAASVVEAVRGGREVYFDSVSMFVFFLLLGRQLEMHARHRAGDLGDALARLTPAFAERILADGSTERIAAAELHPGDHVRVASGLAVPADGVLVGAACRVDEALLSGESAPVARRDGDTLVAGSIVVEGPARLRVERVGADTALAGIVALVSRAQAERPRLARAGERAAARFVARVLALAALTAAGWSMVEPTRAFAATLAVLVVSCPCAFALAVPAALTRALALLARRGVLVVHPDAIETLAGATHVVFDKTGTLTEPGVAVERIDARTSAGADALALAAALARHSHHPVSRAIIAAAGNDAHAGPAVACEVEEVAGLGLRGRIGGRELRLGRADFALDPRSSSARMPGTDGDGATTHDDAVVLADDDGLVATFRIGEHLRPGAHDAIDALTGAGLAVEIASGDAASKVAALARRLGVAQWRARQSPADKLERLRALRAHGARLIAVGDGINDAPVLAGADVAVAIGSGSDLAQASSDVVLARADLGALPEAVTIARETMRVLRLNQRWALAYNVVAVPFGALGLVPPWLAALGMSASSLAVVVNATRIGRRRRAKPALPHPHEALA</sequence>
<dbReference type="Gene3D" id="3.30.70.100">
    <property type="match status" value="1"/>
</dbReference>
<dbReference type="InterPro" id="IPR023299">
    <property type="entry name" value="ATPase_P-typ_cyto_dom_N"/>
</dbReference>
<dbReference type="RefSeq" id="WP_131998985.1">
    <property type="nucleotide sequence ID" value="NZ_SLWQ01000007.1"/>
</dbReference>
<dbReference type="PROSITE" id="PS50846">
    <property type="entry name" value="HMA_2"/>
    <property type="match status" value="1"/>
</dbReference>
<dbReference type="GO" id="GO:0005524">
    <property type="term" value="F:ATP binding"/>
    <property type="evidence" value="ECO:0007669"/>
    <property type="project" value="UniProtKB-UniRule"/>
</dbReference>
<dbReference type="InterPro" id="IPR027256">
    <property type="entry name" value="P-typ_ATPase_IB"/>
</dbReference>
<dbReference type="InterPro" id="IPR036412">
    <property type="entry name" value="HAD-like_sf"/>
</dbReference>
<dbReference type="Gene3D" id="2.70.150.10">
    <property type="entry name" value="Calcium-transporting ATPase, cytoplasmic transduction domain A"/>
    <property type="match status" value="1"/>
</dbReference>
<keyword evidence="4 7" id="KW-0479">Metal-binding</keyword>
<dbReference type="PROSITE" id="PS00154">
    <property type="entry name" value="ATPASE_E1_E2"/>
    <property type="match status" value="1"/>
</dbReference>
<evidence type="ECO:0000256" key="4">
    <source>
        <dbReference type="ARBA" id="ARBA00022723"/>
    </source>
</evidence>
<dbReference type="InterPro" id="IPR023298">
    <property type="entry name" value="ATPase_P-typ_TM_dom_sf"/>
</dbReference>
<dbReference type="AlphaFoldDB" id="A0A4R2I8C9"/>
<dbReference type="EMBL" id="SLWQ01000007">
    <property type="protein sequence ID" value="TCO38825.1"/>
    <property type="molecule type" value="Genomic_DNA"/>
</dbReference>
<keyword evidence="3 7" id="KW-0812">Transmembrane</keyword>
<dbReference type="NCBIfam" id="TIGR01525">
    <property type="entry name" value="ATPase-IB_hvy"/>
    <property type="match status" value="1"/>
</dbReference>
<evidence type="ECO:0000256" key="6">
    <source>
        <dbReference type="ARBA" id="ARBA00023136"/>
    </source>
</evidence>
<dbReference type="NCBIfam" id="TIGR01494">
    <property type="entry name" value="ATPase_P-type"/>
    <property type="match status" value="2"/>
</dbReference>
<accession>A0A4R2I8C9</accession>
<dbReference type="InterPro" id="IPR001757">
    <property type="entry name" value="P_typ_ATPase"/>
</dbReference>
<dbReference type="Pfam" id="PF00122">
    <property type="entry name" value="E1-E2_ATPase"/>
    <property type="match status" value="1"/>
</dbReference>
<evidence type="ECO:0000256" key="5">
    <source>
        <dbReference type="ARBA" id="ARBA00022989"/>
    </source>
</evidence>
<dbReference type="Pfam" id="PF00403">
    <property type="entry name" value="HMA"/>
    <property type="match status" value="1"/>
</dbReference>
<feature type="domain" description="HMA" evidence="8">
    <location>
        <begin position="88"/>
        <end position="154"/>
    </location>
</feature>
<dbReference type="GO" id="GO:0019829">
    <property type="term" value="F:ATPase-coupled monoatomic cation transmembrane transporter activity"/>
    <property type="evidence" value="ECO:0007669"/>
    <property type="project" value="InterPro"/>
</dbReference>
<feature type="transmembrane region" description="Helical" evidence="7">
    <location>
        <begin position="422"/>
        <end position="444"/>
    </location>
</feature>
<dbReference type="InterPro" id="IPR021993">
    <property type="entry name" value="ATPase-cat-bd"/>
</dbReference>
<dbReference type="GO" id="GO:0015662">
    <property type="term" value="F:P-type ion transporter activity"/>
    <property type="evidence" value="ECO:0007669"/>
    <property type="project" value="UniProtKB-ARBA"/>
</dbReference>
<dbReference type="GO" id="GO:0016887">
    <property type="term" value="F:ATP hydrolysis activity"/>
    <property type="evidence" value="ECO:0007669"/>
    <property type="project" value="InterPro"/>
</dbReference>
<keyword evidence="5 7" id="KW-1133">Transmembrane helix</keyword>
<protein>
    <submittedName>
        <fullName evidence="9">Cu2+-exporting ATPase</fullName>
    </submittedName>
</protein>
<reference evidence="9 10" key="1">
    <citation type="journal article" date="2015" name="Stand. Genomic Sci.">
        <title>Genomic Encyclopedia of Bacterial and Archaeal Type Strains, Phase III: the genomes of soil and plant-associated and newly described type strains.</title>
        <authorList>
            <person name="Whitman W.B."/>
            <person name="Woyke T."/>
            <person name="Klenk H.P."/>
            <person name="Zhou Y."/>
            <person name="Lilburn T.G."/>
            <person name="Beck B.J."/>
            <person name="De Vos P."/>
            <person name="Vandamme P."/>
            <person name="Eisen J.A."/>
            <person name="Garrity G."/>
            <person name="Hugenholtz P."/>
            <person name="Kyrpides N.C."/>
        </authorList>
    </citation>
    <scope>NUCLEOTIDE SEQUENCE [LARGE SCALE GENOMIC DNA]</scope>
    <source>
        <strain evidence="9 10">A3</strain>
    </source>
</reference>
<comment type="subcellular location">
    <subcellularLocation>
        <location evidence="7">Cell membrane</location>
    </subcellularLocation>
    <subcellularLocation>
        <location evidence="1">Membrane</location>
    </subcellularLocation>
</comment>
<dbReference type="SUPFAM" id="SSF81653">
    <property type="entry name" value="Calcium ATPase, transduction domain A"/>
    <property type="match status" value="1"/>
</dbReference>
<dbReference type="GO" id="GO:0046872">
    <property type="term" value="F:metal ion binding"/>
    <property type="evidence" value="ECO:0007669"/>
    <property type="project" value="UniProtKB-KW"/>
</dbReference>
<dbReference type="InterPro" id="IPR023214">
    <property type="entry name" value="HAD_sf"/>
</dbReference>
<dbReference type="Pfam" id="PF00702">
    <property type="entry name" value="Hydrolase"/>
    <property type="match status" value="1"/>
</dbReference>
<dbReference type="GO" id="GO:0030001">
    <property type="term" value="P:metal ion transport"/>
    <property type="evidence" value="ECO:0007669"/>
    <property type="project" value="UniProtKB-ARBA"/>
</dbReference>
<comment type="caution">
    <text evidence="9">The sequence shown here is derived from an EMBL/GenBank/DDBJ whole genome shotgun (WGS) entry which is preliminary data.</text>
</comment>
<evidence type="ECO:0000256" key="1">
    <source>
        <dbReference type="ARBA" id="ARBA00004370"/>
    </source>
</evidence>
<feature type="transmembrane region" description="Helical" evidence="7">
    <location>
        <begin position="450"/>
        <end position="473"/>
    </location>
</feature>
<dbReference type="SUPFAM" id="SSF56784">
    <property type="entry name" value="HAD-like"/>
    <property type="match status" value="1"/>
</dbReference>
<dbReference type="CDD" id="cd00371">
    <property type="entry name" value="HMA"/>
    <property type="match status" value="1"/>
</dbReference>
<name>A0A4R2I8C9_9GAMM</name>
<evidence type="ECO:0000256" key="7">
    <source>
        <dbReference type="RuleBase" id="RU362081"/>
    </source>
</evidence>
<dbReference type="NCBIfam" id="TIGR01511">
    <property type="entry name" value="ATPase-IB1_Cu"/>
    <property type="match status" value="1"/>
</dbReference>
<dbReference type="InterPro" id="IPR018303">
    <property type="entry name" value="ATPase_P-typ_P_site"/>
</dbReference>
<dbReference type="InterPro" id="IPR036163">
    <property type="entry name" value="HMA_dom_sf"/>
</dbReference>
<dbReference type="SUPFAM" id="SSF81665">
    <property type="entry name" value="Calcium ATPase, transmembrane domain M"/>
    <property type="match status" value="1"/>
</dbReference>
<keyword evidence="6 7" id="KW-0472">Membrane</keyword>
<evidence type="ECO:0000313" key="9">
    <source>
        <dbReference type="EMBL" id="TCO38825.1"/>
    </source>
</evidence>
<dbReference type="PANTHER" id="PTHR46594:SF4">
    <property type="entry name" value="P-TYPE CATION-TRANSPORTING ATPASE"/>
    <property type="match status" value="1"/>
</dbReference>
<gene>
    <name evidence="9" type="ORF">EV148_107113</name>
</gene>
<evidence type="ECO:0000256" key="2">
    <source>
        <dbReference type="ARBA" id="ARBA00006024"/>
    </source>
</evidence>
<evidence type="ECO:0000259" key="8">
    <source>
        <dbReference type="PROSITE" id="PS50846"/>
    </source>
</evidence>
<evidence type="ECO:0000256" key="3">
    <source>
        <dbReference type="ARBA" id="ARBA00022692"/>
    </source>
</evidence>
<proteinExistence type="inferred from homology"/>
<dbReference type="OrthoDB" id="9814270at2"/>
<keyword evidence="7" id="KW-0547">Nucleotide-binding</keyword>
<keyword evidence="7" id="KW-1003">Cell membrane</keyword>
<dbReference type="GO" id="GO:0005886">
    <property type="term" value="C:plasma membrane"/>
    <property type="evidence" value="ECO:0007669"/>
    <property type="project" value="UniProtKB-SubCell"/>
</dbReference>
<dbReference type="InterPro" id="IPR008250">
    <property type="entry name" value="ATPase_P-typ_transduc_dom_A_sf"/>
</dbReference>
<keyword evidence="10" id="KW-1185">Reference proteome</keyword>
<dbReference type="Pfam" id="PF12156">
    <property type="entry name" value="ATPase-cat_bd"/>
    <property type="match status" value="1"/>
</dbReference>
<dbReference type="InterPro" id="IPR006121">
    <property type="entry name" value="HMA_dom"/>
</dbReference>
<dbReference type="PANTHER" id="PTHR46594">
    <property type="entry name" value="P-TYPE CATION-TRANSPORTING ATPASE"/>
    <property type="match status" value="1"/>
</dbReference>
<dbReference type="InterPro" id="IPR059000">
    <property type="entry name" value="ATPase_P-type_domA"/>
</dbReference>
<keyword evidence="7" id="KW-0067">ATP-binding</keyword>
<feature type="transmembrane region" description="Helical" evidence="7">
    <location>
        <begin position="208"/>
        <end position="229"/>
    </location>
</feature>
<feature type="transmembrane region" description="Helical" evidence="7">
    <location>
        <begin position="760"/>
        <end position="778"/>
    </location>
</feature>
<dbReference type="SUPFAM" id="SSF55008">
    <property type="entry name" value="HMA, heavy metal-associated domain"/>
    <property type="match status" value="1"/>
</dbReference>
<feature type="transmembrane region" description="Helical" evidence="7">
    <location>
        <begin position="175"/>
        <end position="196"/>
    </location>
</feature>
<dbReference type="Proteomes" id="UP000294862">
    <property type="component" value="Unassembled WGS sequence"/>
</dbReference>
<evidence type="ECO:0000313" key="10">
    <source>
        <dbReference type="Proteomes" id="UP000294862"/>
    </source>
</evidence>
<organism evidence="9 10">
    <name type="scientific">Dokdonella fugitiva</name>
    <dbReference type="NCBI Taxonomy" id="328517"/>
    <lineage>
        <taxon>Bacteria</taxon>
        <taxon>Pseudomonadati</taxon>
        <taxon>Pseudomonadota</taxon>
        <taxon>Gammaproteobacteria</taxon>
        <taxon>Lysobacterales</taxon>
        <taxon>Rhodanobacteraceae</taxon>
        <taxon>Dokdonella</taxon>
    </lineage>
</organism>